<feature type="transmembrane region" description="Helical" evidence="1">
    <location>
        <begin position="68"/>
        <end position="91"/>
    </location>
</feature>
<feature type="transmembrane region" description="Helical" evidence="1">
    <location>
        <begin position="97"/>
        <end position="118"/>
    </location>
</feature>
<gene>
    <name evidence="2" type="ORF">BI347_18920</name>
</gene>
<organism evidence="2 3">
    <name type="scientific">Chromobacterium sphagni</name>
    <dbReference type="NCBI Taxonomy" id="1903179"/>
    <lineage>
        <taxon>Bacteria</taxon>
        <taxon>Pseudomonadati</taxon>
        <taxon>Pseudomonadota</taxon>
        <taxon>Betaproteobacteria</taxon>
        <taxon>Neisseriales</taxon>
        <taxon>Chromobacteriaceae</taxon>
        <taxon>Chromobacterium</taxon>
    </lineage>
</organism>
<keyword evidence="1" id="KW-0812">Transmembrane</keyword>
<comment type="caution">
    <text evidence="2">The sequence shown here is derived from an EMBL/GenBank/DDBJ whole genome shotgun (WGS) entry which is preliminary data.</text>
</comment>
<reference evidence="2 3" key="1">
    <citation type="submission" date="2016-09" db="EMBL/GenBank/DDBJ databases">
        <title>Chromobacterium muskegensis sp. nov., an insecticidal bacterium isolated from Sphagnum bogs.</title>
        <authorList>
            <person name="Sparks M.E."/>
            <person name="Blackburn M.B."/>
            <person name="Gundersen-Rindal D.E."/>
            <person name="Mitchell A."/>
            <person name="Farrar R."/>
            <person name="Kuhar D."/>
        </authorList>
    </citation>
    <scope>NUCLEOTIDE SEQUENCE [LARGE SCALE GENOMIC DNA]</scope>
    <source>
        <strain evidence="2 3">37-2</strain>
    </source>
</reference>
<evidence type="ECO:0000313" key="2">
    <source>
        <dbReference type="EMBL" id="OHX11714.1"/>
    </source>
</evidence>
<sequence>MQAAPIGRPTVWQRLLRSASWPLVLLLAAIIVFEEYAWDELAAVLERLAKWPPLAALERWVASRSPRVALALFLLPALALLPVKLSALFLIEQGHALLGVGVILLAKLGGTALVARLFTLTRPALMQVDWFVRLHARFNACRAWVFERLRSSLPWRWARHAVWRMRQWRRQPSAFSRLARRLASRWSRARRSPQSGESKGGVE</sequence>
<evidence type="ECO:0000313" key="3">
    <source>
        <dbReference type="Proteomes" id="UP000180088"/>
    </source>
</evidence>
<dbReference type="STRING" id="1903179.BI347_18920"/>
<dbReference type="RefSeq" id="WP_071116738.1">
    <property type="nucleotide sequence ID" value="NZ_MKCS01000002.1"/>
</dbReference>
<keyword evidence="1" id="KW-1133">Transmembrane helix</keyword>
<dbReference type="AlphaFoldDB" id="A0A1S1WWN8"/>
<evidence type="ECO:0008006" key="4">
    <source>
        <dbReference type="Google" id="ProtNLM"/>
    </source>
</evidence>
<name>A0A1S1WWN8_9NEIS</name>
<protein>
    <recommendedName>
        <fullName evidence="4">Transmembrane protein</fullName>
    </recommendedName>
</protein>
<evidence type="ECO:0000256" key="1">
    <source>
        <dbReference type="SAM" id="Phobius"/>
    </source>
</evidence>
<dbReference type="Proteomes" id="UP000180088">
    <property type="component" value="Unassembled WGS sequence"/>
</dbReference>
<accession>A0A1S1WWN8</accession>
<keyword evidence="1" id="KW-0472">Membrane</keyword>
<dbReference type="EMBL" id="MKCS01000002">
    <property type="protein sequence ID" value="OHX11714.1"/>
    <property type="molecule type" value="Genomic_DNA"/>
</dbReference>
<proteinExistence type="predicted"/>